<organism evidence="2 3">
    <name type="scientific">Methanobrevibacter smithii (strain ATCC 35061 / DSM 861 / OCM 144 / PS)</name>
    <dbReference type="NCBI Taxonomy" id="420247"/>
    <lineage>
        <taxon>Archaea</taxon>
        <taxon>Methanobacteriati</taxon>
        <taxon>Methanobacteriota</taxon>
        <taxon>Methanomada group</taxon>
        <taxon>Methanobacteria</taxon>
        <taxon>Methanobacteriales</taxon>
        <taxon>Methanobacteriaceae</taxon>
        <taxon>Methanobrevibacter</taxon>
    </lineage>
</organism>
<dbReference type="EMBL" id="CP000678">
    <property type="protein sequence ID" value="ABQ87960.1"/>
    <property type="molecule type" value="Genomic_DNA"/>
</dbReference>
<dbReference type="InterPro" id="IPR029057">
    <property type="entry name" value="PRTase-like"/>
</dbReference>
<dbReference type="BioCyc" id="MSMI420247:GHWZ-1797-MONOMER"/>
<protein>
    <submittedName>
        <fullName evidence="2">Purine/pyrimidine phosphoribosyl transferase</fullName>
    </submittedName>
</protein>
<dbReference type="KEGG" id="msi:Msm_1755"/>
<keyword evidence="2" id="KW-0808">Transferase</keyword>
<feature type="domain" description="Phosphoribosyltransferase" evidence="1">
    <location>
        <begin position="291"/>
        <end position="345"/>
    </location>
</feature>
<accession>A5UP32</accession>
<dbReference type="CDD" id="cd06223">
    <property type="entry name" value="PRTases_typeI"/>
    <property type="match status" value="1"/>
</dbReference>
<dbReference type="InterPro" id="IPR000836">
    <property type="entry name" value="PRTase_dom"/>
</dbReference>
<dbReference type="Gene3D" id="3.40.50.2020">
    <property type="match status" value="1"/>
</dbReference>
<dbReference type="GO" id="GO:0016740">
    <property type="term" value="F:transferase activity"/>
    <property type="evidence" value="ECO:0007669"/>
    <property type="project" value="UniProtKB-KW"/>
</dbReference>
<reference evidence="2 3" key="1">
    <citation type="journal article" date="2007" name="Proc. Natl. Acad. Sci. U.S.A.">
        <title>Genomic and metabolic adaptations of Methanobrevibacter smithii to the human gut.</title>
        <authorList>
            <person name="Samuel B.S."/>
            <person name="Hansen E.E."/>
            <person name="Manchester J.K."/>
            <person name="Coutinho P.M."/>
            <person name="Henrissat B."/>
            <person name="Fulton R."/>
            <person name="Latreille P."/>
            <person name="Kim K."/>
            <person name="Wilson R.K."/>
            <person name="Gordon J.I."/>
        </authorList>
    </citation>
    <scope>NUCLEOTIDE SEQUENCE [LARGE SCALE GENOMIC DNA]</scope>
    <source>
        <strain evidence="3">ATCC 35061 / DSM 861 / OCM 144 / PS</strain>
    </source>
</reference>
<dbReference type="AlphaFoldDB" id="A5UP32"/>
<gene>
    <name evidence="2" type="ordered locus">Msm_1755</name>
</gene>
<dbReference type="STRING" id="420247.Msm_1755"/>
<dbReference type="Proteomes" id="UP000001992">
    <property type="component" value="Chromosome"/>
</dbReference>
<sequence>MSNINLYSKICEYHITNNGKFTQKFNDELSKHNLKKHEGWLIIKELLYEVSINELINENDIFNRKKELINLLENIYKCENGLYDWQNECLFKFQEDFTSIFNNKSFSEENKIISNYINKIFLKIFISNNNQEIYYLHNYLPKNCYNKLPPIWLEDDLIIDYKELSDKVLIYKNDTNPEVNNIFTNELMEAIVILSDSVFKNLDKIVLISVPSSKVNVTPQTKKSVEMIENDFKKGLFEFSSKKLLDLKYNNILKRTKNIVSQKDCGAYYRNVKNRHLKTISCSYDLPNSTGFIILDDIVTSGTTMDSCKEILINHGAKEKNIICLAIAKTIDCRHLKYHNGKVVLCEDI</sequence>
<dbReference type="Pfam" id="PF00156">
    <property type="entry name" value="Pribosyltran"/>
    <property type="match status" value="1"/>
</dbReference>
<evidence type="ECO:0000313" key="3">
    <source>
        <dbReference type="Proteomes" id="UP000001992"/>
    </source>
</evidence>
<dbReference type="PATRIC" id="fig|420247.28.peg.1744"/>
<dbReference type="EnsemblBacteria" id="ABQ87960">
    <property type="protein sequence ID" value="ABQ87960"/>
    <property type="gene ID" value="Msm_1755"/>
</dbReference>
<proteinExistence type="predicted"/>
<keyword evidence="3" id="KW-1185">Reference proteome</keyword>
<evidence type="ECO:0000313" key="2">
    <source>
        <dbReference type="EMBL" id="ABQ87960.1"/>
    </source>
</evidence>
<dbReference type="SUPFAM" id="SSF53271">
    <property type="entry name" value="PRTase-like"/>
    <property type="match status" value="1"/>
</dbReference>
<dbReference type="HOGENOM" id="CLU_793699_0_0_2"/>
<name>A5UP32_METS3</name>
<evidence type="ECO:0000259" key="1">
    <source>
        <dbReference type="Pfam" id="PF00156"/>
    </source>
</evidence>